<name>A0A0S4LPB6_9BACT</name>
<dbReference type="EMBL" id="CZPZ01000031">
    <property type="protein sequence ID" value="CUS37766.1"/>
    <property type="molecule type" value="Genomic_DNA"/>
</dbReference>
<sequence>MVNYPQRIPFQRLLVRFVSTSTPIERHLLAGKQLTDTERDLIYNTVLILQAALEVWQRKHSRSPRKTRRRDH</sequence>
<proteinExistence type="predicted"/>
<protein>
    <submittedName>
        <fullName evidence="1">Uncharacterized protein</fullName>
    </submittedName>
</protein>
<dbReference type="RefSeq" id="WP_090899531.1">
    <property type="nucleotide sequence ID" value="NZ_CZPZ01000031.1"/>
</dbReference>
<organism evidence="1 2">
    <name type="scientific">Candidatus Nitrospira nitrificans</name>
    <dbReference type="NCBI Taxonomy" id="1742973"/>
    <lineage>
        <taxon>Bacteria</taxon>
        <taxon>Pseudomonadati</taxon>
        <taxon>Nitrospirota</taxon>
        <taxon>Nitrospiria</taxon>
        <taxon>Nitrospirales</taxon>
        <taxon>Nitrospiraceae</taxon>
        <taxon>Nitrospira</taxon>
    </lineage>
</organism>
<gene>
    <name evidence="1" type="ORF">COMA2_40013</name>
</gene>
<dbReference type="Proteomes" id="UP000198736">
    <property type="component" value="Unassembled WGS sequence"/>
</dbReference>
<reference evidence="2" key="1">
    <citation type="submission" date="2015-10" db="EMBL/GenBank/DDBJ databases">
        <authorList>
            <person name="Luecker S."/>
            <person name="Luecker S."/>
        </authorList>
    </citation>
    <scope>NUCLEOTIDE SEQUENCE [LARGE SCALE GENOMIC DNA]</scope>
</reference>
<evidence type="ECO:0000313" key="2">
    <source>
        <dbReference type="Proteomes" id="UP000198736"/>
    </source>
</evidence>
<dbReference type="AlphaFoldDB" id="A0A0S4LPB6"/>
<accession>A0A0S4LPB6</accession>
<evidence type="ECO:0000313" key="1">
    <source>
        <dbReference type="EMBL" id="CUS37766.1"/>
    </source>
</evidence>
<keyword evidence="2" id="KW-1185">Reference proteome</keyword>